<proteinExistence type="predicted"/>
<protein>
    <submittedName>
        <fullName evidence="1">Uncharacterized protein</fullName>
    </submittedName>
</protein>
<accession>A0A5D1ZU79</accession>
<evidence type="ECO:0000313" key="2">
    <source>
        <dbReference type="Proteomes" id="UP000323506"/>
    </source>
</evidence>
<dbReference type="Proteomes" id="UP000323506">
    <property type="component" value="Chromosome D13"/>
</dbReference>
<gene>
    <name evidence="1" type="ORF">ES288_D13G013200v1</name>
</gene>
<organism evidence="1 2">
    <name type="scientific">Gossypium darwinii</name>
    <name type="common">Darwin's cotton</name>
    <name type="synonym">Gossypium barbadense var. darwinii</name>
    <dbReference type="NCBI Taxonomy" id="34276"/>
    <lineage>
        <taxon>Eukaryota</taxon>
        <taxon>Viridiplantae</taxon>
        <taxon>Streptophyta</taxon>
        <taxon>Embryophyta</taxon>
        <taxon>Tracheophyta</taxon>
        <taxon>Spermatophyta</taxon>
        <taxon>Magnoliopsida</taxon>
        <taxon>eudicotyledons</taxon>
        <taxon>Gunneridae</taxon>
        <taxon>Pentapetalae</taxon>
        <taxon>rosids</taxon>
        <taxon>malvids</taxon>
        <taxon>Malvales</taxon>
        <taxon>Malvaceae</taxon>
        <taxon>Malvoideae</taxon>
        <taxon>Gossypium</taxon>
    </lineage>
</organism>
<evidence type="ECO:0000313" key="1">
    <source>
        <dbReference type="EMBL" id="TYG35813.1"/>
    </source>
</evidence>
<reference evidence="1 2" key="1">
    <citation type="submission" date="2019-06" db="EMBL/GenBank/DDBJ databases">
        <title>WGS assembly of Gossypium darwinii.</title>
        <authorList>
            <person name="Chen Z.J."/>
            <person name="Sreedasyam A."/>
            <person name="Ando A."/>
            <person name="Song Q."/>
            <person name="De L."/>
            <person name="Hulse-Kemp A."/>
            <person name="Ding M."/>
            <person name="Ye W."/>
            <person name="Kirkbride R."/>
            <person name="Jenkins J."/>
            <person name="Plott C."/>
            <person name="Lovell J."/>
            <person name="Lin Y.-M."/>
            <person name="Vaughn R."/>
            <person name="Liu B."/>
            <person name="Li W."/>
            <person name="Simpson S."/>
            <person name="Scheffler B."/>
            <person name="Saski C."/>
            <person name="Grover C."/>
            <person name="Hu G."/>
            <person name="Conover J."/>
            <person name="Carlson J."/>
            <person name="Shu S."/>
            <person name="Boston L."/>
            <person name="Williams M."/>
            <person name="Peterson D."/>
            <person name="Mcgee K."/>
            <person name="Jones D."/>
            <person name="Wendel J."/>
            <person name="Stelly D."/>
            <person name="Grimwood J."/>
            <person name="Schmutz J."/>
        </authorList>
    </citation>
    <scope>NUCLEOTIDE SEQUENCE [LARGE SCALE GENOMIC DNA]</scope>
    <source>
        <strain evidence="1">1808015.09</strain>
    </source>
</reference>
<keyword evidence="2" id="KW-1185">Reference proteome</keyword>
<name>A0A5D1ZU79_GOSDA</name>
<dbReference type="AlphaFoldDB" id="A0A5D1ZU79"/>
<sequence>MEIQHVIHHQPLSFIKEGIQRNGAKDVRSMYVSGPAYGCKTSL</sequence>
<dbReference type="EMBL" id="CM017713">
    <property type="protein sequence ID" value="TYG35813.1"/>
    <property type="molecule type" value="Genomic_DNA"/>
</dbReference>